<keyword evidence="4" id="KW-1185">Reference proteome</keyword>
<dbReference type="SUPFAM" id="SSF50494">
    <property type="entry name" value="Trypsin-like serine proteases"/>
    <property type="match status" value="1"/>
</dbReference>
<dbReference type="Proteomes" id="UP001596356">
    <property type="component" value="Unassembled WGS sequence"/>
</dbReference>
<dbReference type="Gene3D" id="2.40.10.10">
    <property type="entry name" value="Trypsin-like serine proteases"/>
    <property type="match status" value="1"/>
</dbReference>
<dbReference type="RefSeq" id="WP_377824673.1">
    <property type="nucleotide sequence ID" value="NZ_JBHSWJ010000002.1"/>
</dbReference>
<keyword evidence="3" id="KW-0378">Hydrolase</keyword>
<evidence type="ECO:0000256" key="1">
    <source>
        <dbReference type="SAM" id="SignalP"/>
    </source>
</evidence>
<keyword evidence="1" id="KW-0732">Signal</keyword>
<organism evidence="3 4">
    <name type="scientific">Branchiibius cervicis</name>
    <dbReference type="NCBI Taxonomy" id="908252"/>
    <lineage>
        <taxon>Bacteria</taxon>
        <taxon>Bacillati</taxon>
        <taxon>Actinomycetota</taxon>
        <taxon>Actinomycetes</taxon>
        <taxon>Micrococcales</taxon>
        <taxon>Dermacoccaceae</taxon>
        <taxon>Branchiibius</taxon>
    </lineage>
</organism>
<dbReference type="PROSITE" id="PS00134">
    <property type="entry name" value="TRYPSIN_HIS"/>
    <property type="match status" value="1"/>
</dbReference>
<dbReference type="InterPro" id="IPR043504">
    <property type="entry name" value="Peptidase_S1_PA_chymotrypsin"/>
</dbReference>
<dbReference type="InterPro" id="IPR001254">
    <property type="entry name" value="Trypsin_dom"/>
</dbReference>
<evidence type="ECO:0000259" key="2">
    <source>
        <dbReference type="Pfam" id="PF00089"/>
    </source>
</evidence>
<reference evidence="4" key="1">
    <citation type="journal article" date="2019" name="Int. J. Syst. Evol. Microbiol.">
        <title>The Global Catalogue of Microorganisms (GCM) 10K type strain sequencing project: providing services to taxonomists for standard genome sequencing and annotation.</title>
        <authorList>
            <consortium name="The Broad Institute Genomics Platform"/>
            <consortium name="The Broad Institute Genome Sequencing Center for Infectious Disease"/>
            <person name="Wu L."/>
            <person name="Ma J."/>
        </authorList>
    </citation>
    <scope>NUCLEOTIDE SEQUENCE [LARGE SCALE GENOMIC DNA]</scope>
    <source>
        <strain evidence="4">NBRC 106593</strain>
    </source>
</reference>
<dbReference type="InterPro" id="IPR018114">
    <property type="entry name" value="TRYPSIN_HIS"/>
</dbReference>
<gene>
    <name evidence="3" type="ORF">ACFQBT_17475</name>
</gene>
<dbReference type="Pfam" id="PF00089">
    <property type="entry name" value="Trypsin"/>
    <property type="match status" value="1"/>
</dbReference>
<feature type="signal peptide" evidence="1">
    <location>
        <begin position="1"/>
        <end position="26"/>
    </location>
</feature>
<dbReference type="GO" id="GO:0016787">
    <property type="term" value="F:hydrolase activity"/>
    <property type="evidence" value="ECO:0007669"/>
    <property type="project" value="UniProtKB-KW"/>
</dbReference>
<feature type="chain" id="PRO_5045181873" evidence="1">
    <location>
        <begin position="27"/>
        <end position="264"/>
    </location>
</feature>
<comment type="caution">
    <text evidence="3">The sequence shown here is derived from an EMBL/GenBank/DDBJ whole genome shotgun (WGS) entry which is preliminary data.</text>
</comment>
<name>A0ABW2AWR6_9MICO</name>
<accession>A0ABW2AWR6</accession>
<dbReference type="InterPro" id="IPR009003">
    <property type="entry name" value="Peptidase_S1_PA"/>
</dbReference>
<evidence type="ECO:0000313" key="3">
    <source>
        <dbReference type="EMBL" id="MFC6715509.1"/>
    </source>
</evidence>
<dbReference type="EMBL" id="JBHSWJ010000002">
    <property type="protein sequence ID" value="MFC6715509.1"/>
    <property type="molecule type" value="Genomic_DNA"/>
</dbReference>
<dbReference type="EC" id="3.4.21.-" evidence="3"/>
<protein>
    <submittedName>
        <fullName evidence="3">Trypsin-like serine peptidase</fullName>
        <ecNumber evidence="3">3.4.21.-</ecNumber>
    </submittedName>
</protein>
<sequence length="264" mass="27246">MNRRLRALLGCAALSSVMLVAPGAQVRAEAMPSNIPQSHTTAPVRTVGALFAPGSGGQHSCTATVLASPTQDLIITAAHCLSGTGAGWSFVPGYDAGKAPYGVWHVTAVYVRPLWQSQQSSLADIAILRVAKQNRAGHSVGIQQVTGGIRLATEAAPGTVTTVTAYNAGSRDRPITCTQRQLRQDGYPMFECGGYVGGSSGSAFVAGTGKSARITGVIGGLHQGGCVDYVSYSSPFRLGVMFLFARAVLHRAGDNVVQPGGDGC</sequence>
<proteinExistence type="predicted"/>
<evidence type="ECO:0000313" key="4">
    <source>
        <dbReference type="Proteomes" id="UP001596356"/>
    </source>
</evidence>
<feature type="domain" description="Peptidase S1" evidence="2">
    <location>
        <begin position="55"/>
        <end position="186"/>
    </location>
</feature>